<organism evidence="1">
    <name type="scientific">marine sediment metagenome</name>
    <dbReference type="NCBI Taxonomy" id="412755"/>
    <lineage>
        <taxon>unclassified sequences</taxon>
        <taxon>metagenomes</taxon>
        <taxon>ecological metagenomes</taxon>
    </lineage>
</organism>
<dbReference type="Gene3D" id="3.40.960.10">
    <property type="entry name" value="VSR Endonuclease"/>
    <property type="match status" value="1"/>
</dbReference>
<protein>
    <recommendedName>
        <fullName evidence="2">DUF559 domain-containing protein</fullName>
    </recommendedName>
</protein>
<comment type="caution">
    <text evidence="1">The sequence shown here is derived from an EMBL/GenBank/DDBJ whole genome shotgun (WGS) entry which is preliminary data.</text>
</comment>
<accession>A0A0F9MYG5</accession>
<dbReference type="AlphaFoldDB" id="A0A0F9MYG5"/>
<reference evidence="1" key="1">
    <citation type="journal article" date="2015" name="Nature">
        <title>Complex archaea that bridge the gap between prokaryotes and eukaryotes.</title>
        <authorList>
            <person name="Spang A."/>
            <person name="Saw J.H."/>
            <person name="Jorgensen S.L."/>
            <person name="Zaremba-Niedzwiedzka K."/>
            <person name="Martijn J."/>
            <person name="Lind A.E."/>
            <person name="van Eijk R."/>
            <person name="Schleper C."/>
            <person name="Guy L."/>
            <person name="Ettema T.J."/>
        </authorList>
    </citation>
    <scope>NUCLEOTIDE SEQUENCE</scope>
</reference>
<dbReference type="SUPFAM" id="SSF52980">
    <property type="entry name" value="Restriction endonuclease-like"/>
    <property type="match status" value="1"/>
</dbReference>
<sequence length="103" mass="12456">MSQFFILPFSFDFYLKKYKIIIEVQGDYWHANPERYKRDDIIPYPNGIKKKASDVWAQDEKKRKAVLNRDYKLVCIWERELKSIDDEQLQHLLSDKIKKTLCA</sequence>
<evidence type="ECO:0008006" key="2">
    <source>
        <dbReference type="Google" id="ProtNLM"/>
    </source>
</evidence>
<proteinExistence type="predicted"/>
<dbReference type="InterPro" id="IPR011335">
    <property type="entry name" value="Restrct_endonuc-II-like"/>
</dbReference>
<gene>
    <name evidence="1" type="ORF">LCGC14_1401820</name>
</gene>
<evidence type="ECO:0000313" key="1">
    <source>
        <dbReference type="EMBL" id="KKM74282.1"/>
    </source>
</evidence>
<name>A0A0F9MYG5_9ZZZZ</name>
<dbReference type="EMBL" id="LAZR01009164">
    <property type="protein sequence ID" value="KKM74282.1"/>
    <property type="molecule type" value="Genomic_DNA"/>
</dbReference>